<evidence type="ECO:0000256" key="8">
    <source>
        <dbReference type="HAMAP-Rule" id="MF_00181"/>
    </source>
</evidence>
<keyword evidence="8" id="KW-0479">Metal-binding</keyword>
<feature type="active site" evidence="8">
    <location>
        <position position="286"/>
    </location>
</feature>
<keyword evidence="5 8" id="KW-0645">Protease</keyword>
<proteinExistence type="inferred from homology"/>
<dbReference type="Pfam" id="PF00883">
    <property type="entry name" value="Peptidase_M17"/>
    <property type="match status" value="1"/>
</dbReference>
<dbReference type="GO" id="GO:0004177">
    <property type="term" value="F:aminopeptidase activity"/>
    <property type="evidence" value="ECO:0007669"/>
    <property type="project" value="UniProtKB-KW"/>
</dbReference>
<dbReference type="EC" id="3.4.11.1" evidence="8"/>
<feature type="binding site" evidence="8">
    <location>
        <position position="358"/>
    </location>
    <ligand>
        <name>Mn(2+)</name>
        <dbReference type="ChEBI" id="CHEBI:29035"/>
        <label>1</label>
    </ligand>
</feature>
<accession>A0ABW2KCC1</accession>
<comment type="similarity">
    <text evidence="3 8">Belongs to the peptidase M17 family.</text>
</comment>
<evidence type="ECO:0000259" key="9">
    <source>
        <dbReference type="PROSITE" id="PS00631"/>
    </source>
</evidence>
<sequence length="509" mass="53066">MPFATEIRPVPGPLTDSAADLLALPISAGSGEPVVAVPGRGDLPADLAARLPAPLPELVAHYDFTGRPGETVEFPIALDRGLVRFALVGVGDLGARDLRKAGAALARLARGRQHAAVVVPGERVGERDQGHHAADGAGLTAFVEGVLLASYTFSLAAEPKKPRPVPLVELVSDDPDRHRAAVDRGRVLAGATALARDLVNTPSAEKDPAWLAARAQEAAGAAGLAVKVWNEADLEREGFGAILAVGRGSARPPRLVRVEYRPENPDRHVVLVGKGITFDTGGLSLKPNDNMKLMKTDMSGAAVVLGVLSALAELGSPVRVTGLLAIAENAFSGSAQRPGDVITTYGGRTVEVLNTDAEGRLVLADAMDYAVAELAPDCIVDVATLTGAAKLALGTGIGALFGTDDGLAAQLVEAGERSGEALWRMPLVEEYRETLRSRVADLANIGTKPEFGRPGATEAALFLREFTGGVPWAHLDIAGPGRSMADNAELTKGGTGFGTRLLLRWLTER</sequence>
<feature type="binding site" evidence="8">
    <location>
        <position position="279"/>
    </location>
    <ligand>
        <name>Mn(2+)</name>
        <dbReference type="ChEBI" id="CHEBI:29035"/>
        <label>1</label>
    </ligand>
</feature>
<keyword evidence="8" id="KW-0464">Manganese</keyword>
<dbReference type="Gene3D" id="3.40.220.10">
    <property type="entry name" value="Leucine Aminopeptidase, subunit E, domain 1"/>
    <property type="match status" value="1"/>
</dbReference>
<evidence type="ECO:0000256" key="3">
    <source>
        <dbReference type="ARBA" id="ARBA00009528"/>
    </source>
</evidence>
<feature type="binding site" evidence="8">
    <location>
        <position position="358"/>
    </location>
    <ligand>
        <name>Mn(2+)</name>
        <dbReference type="ChEBI" id="CHEBI:29035"/>
        <label>2</label>
    </ligand>
</feature>
<keyword evidence="8" id="KW-0963">Cytoplasm</keyword>
<dbReference type="PROSITE" id="PS00631">
    <property type="entry name" value="CYTOSOL_AP"/>
    <property type="match status" value="1"/>
</dbReference>
<feature type="binding site" evidence="8">
    <location>
        <position position="356"/>
    </location>
    <ligand>
        <name>Mn(2+)</name>
        <dbReference type="ChEBI" id="CHEBI:29035"/>
        <label>1</label>
    </ligand>
</feature>
<dbReference type="InterPro" id="IPR008283">
    <property type="entry name" value="Peptidase_M17_N"/>
</dbReference>
<name>A0ABW2KCC1_9ACTN</name>
<dbReference type="PRINTS" id="PR00481">
    <property type="entry name" value="LAMNOPPTDASE"/>
</dbReference>
<evidence type="ECO:0000256" key="1">
    <source>
        <dbReference type="ARBA" id="ARBA00000135"/>
    </source>
</evidence>
<comment type="caution">
    <text evidence="10">The sequence shown here is derived from an EMBL/GenBank/DDBJ whole genome shotgun (WGS) entry which is preliminary data.</text>
</comment>
<dbReference type="InterPro" id="IPR011356">
    <property type="entry name" value="Leucine_aapep/pepB"/>
</dbReference>
<feature type="binding site" evidence="8">
    <location>
        <position position="297"/>
    </location>
    <ligand>
        <name>Mn(2+)</name>
        <dbReference type="ChEBI" id="CHEBI:29035"/>
        <label>2</label>
    </ligand>
</feature>
<comment type="catalytic activity">
    <reaction evidence="1 8">
        <text>Release of an N-terminal amino acid, Xaa-|-Yaa-, in which Xaa is preferably Leu, but may be other amino acids including Pro although not Arg or Lys, and Yaa may be Pro. Amino acid amides and methyl esters are also readily hydrolyzed, but rates on arylamides are exceedingly low.</text>
        <dbReference type="EC" id="3.4.11.1"/>
    </reaction>
</comment>
<dbReference type="EC" id="3.4.11.10" evidence="8"/>
<dbReference type="SUPFAM" id="SSF52949">
    <property type="entry name" value="Macro domain-like"/>
    <property type="match status" value="1"/>
</dbReference>
<dbReference type="Proteomes" id="UP001596540">
    <property type="component" value="Unassembled WGS sequence"/>
</dbReference>
<comment type="subcellular location">
    <subcellularLocation>
        <location evidence="8">Cytoplasm</location>
    </subcellularLocation>
</comment>
<feature type="binding site" evidence="8">
    <location>
        <position position="279"/>
    </location>
    <ligand>
        <name>Mn(2+)</name>
        <dbReference type="ChEBI" id="CHEBI:29035"/>
        <label>2</label>
    </ligand>
</feature>
<evidence type="ECO:0000313" key="10">
    <source>
        <dbReference type="EMBL" id="MFC7327652.1"/>
    </source>
</evidence>
<reference evidence="11" key="1">
    <citation type="journal article" date="2019" name="Int. J. Syst. Evol. Microbiol.">
        <title>The Global Catalogue of Microorganisms (GCM) 10K type strain sequencing project: providing services to taxonomists for standard genome sequencing and annotation.</title>
        <authorList>
            <consortium name="The Broad Institute Genomics Platform"/>
            <consortium name="The Broad Institute Genome Sequencing Center for Infectious Disease"/>
            <person name="Wu L."/>
            <person name="Ma J."/>
        </authorList>
    </citation>
    <scope>NUCLEOTIDE SEQUENCE [LARGE SCALE GENOMIC DNA]</scope>
    <source>
        <strain evidence="11">CGMCC 4.7382</strain>
    </source>
</reference>
<dbReference type="InterPro" id="IPR023042">
    <property type="entry name" value="Peptidase_M17_leu_NH2_pept"/>
</dbReference>
<dbReference type="InterPro" id="IPR043472">
    <property type="entry name" value="Macro_dom-like"/>
</dbReference>
<keyword evidence="4 8" id="KW-0031">Aminopeptidase</keyword>
<dbReference type="Gene3D" id="3.40.630.10">
    <property type="entry name" value="Zn peptidases"/>
    <property type="match status" value="1"/>
</dbReference>
<dbReference type="PANTHER" id="PTHR11963">
    <property type="entry name" value="LEUCINE AMINOPEPTIDASE-RELATED"/>
    <property type="match status" value="1"/>
</dbReference>
<dbReference type="SUPFAM" id="SSF53187">
    <property type="entry name" value="Zn-dependent exopeptidases"/>
    <property type="match status" value="1"/>
</dbReference>
<dbReference type="EMBL" id="JBHTBH010000003">
    <property type="protein sequence ID" value="MFC7327652.1"/>
    <property type="molecule type" value="Genomic_DNA"/>
</dbReference>
<dbReference type="CDD" id="cd00433">
    <property type="entry name" value="Peptidase_M17"/>
    <property type="match status" value="1"/>
</dbReference>
<dbReference type="HAMAP" id="MF_00181">
    <property type="entry name" value="Cytosol_peptidase_M17"/>
    <property type="match status" value="1"/>
</dbReference>
<comment type="function">
    <text evidence="7 8">Presumably involved in the processing and regular turnover of intracellular proteins. Catalyzes the removal of unsubstituted N-terminal amino acids from various peptides.</text>
</comment>
<protein>
    <recommendedName>
        <fullName evidence="8">Probable cytosol aminopeptidase</fullName>
        <ecNumber evidence="8">3.4.11.1</ecNumber>
    </recommendedName>
    <alternativeName>
        <fullName evidence="8">Leucine aminopeptidase</fullName>
        <shortName evidence="8">LAP</shortName>
        <ecNumber evidence="8">3.4.11.10</ecNumber>
    </alternativeName>
    <alternativeName>
        <fullName evidence="8">Leucyl aminopeptidase</fullName>
    </alternativeName>
</protein>
<evidence type="ECO:0000313" key="11">
    <source>
        <dbReference type="Proteomes" id="UP001596540"/>
    </source>
</evidence>
<evidence type="ECO:0000256" key="7">
    <source>
        <dbReference type="ARBA" id="ARBA00049972"/>
    </source>
</evidence>
<feature type="domain" description="Cytosol aminopeptidase" evidence="9">
    <location>
        <begin position="354"/>
        <end position="361"/>
    </location>
</feature>
<comment type="cofactor">
    <cofactor evidence="8">
        <name>Mn(2+)</name>
        <dbReference type="ChEBI" id="CHEBI:29035"/>
    </cofactor>
    <text evidence="8">Binds 2 manganese ions per subunit.</text>
</comment>
<dbReference type="InterPro" id="IPR000819">
    <property type="entry name" value="Peptidase_M17_C"/>
</dbReference>
<evidence type="ECO:0000256" key="4">
    <source>
        <dbReference type="ARBA" id="ARBA00022438"/>
    </source>
</evidence>
<dbReference type="RefSeq" id="WP_379870063.1">
    <property type="nucleotide sequence ID" value="NZ_JBHTBH010000003.1"/>
</dbReference>
<dbReference type="NCBIfam" id="NF002073">
    <property type="entry name" value="PRK00913.1-2"/>
    <property type="match status" value="1"/>
</dbReference>
<dbReference type="PANTHER" id="PTHR11963:SF23">
    <property type="entry name" value="CYTOSOL AMINOPEPTIDASE"/>
    <property type="match status" value="1"/>
</dbReference>
<evidence type="ECO:0000256" key="6">
    <source>
        <dbReference type="ARBA" id="ARBA00022801"/>
    </source>
</evidence>
<evidence type="ECO:0000256" key="2">
    <source>
        <dbReference type="ARBA" id="ARBA00000967"/>
    </source>
</evidence>
<feature type="active site" evidence="8">
    <location>
        <position position="360"/>
    </location>
</feature>
<feature type="binding site" evidence="8">
    <location>
        <position position="274"/>
    </location>
    <ligand>
        <name>Mn(2+)</name>
        <dbReference type="ChEBI" id="CHEBI:29035"/>
        <label>2</label>
    </ligand>
</feature>
<organism evidence="10 11">
    <name type="scientific">Marinactinospora rubrisoli</name>
    <dbReference type="NCBI Taxonomy" id="2715399"/>
    <lineage>
        <taxon>Bacteria</taxon>
        <taxon>Bacillati</taxon>
        <taxon>Actinomycetota</taxon>
        <taxon>Actinomycetes</taxon>
        <taxon>Streptosporangiales</taxon>
        <taxon>Nocardiopsidaceae</taxon>
        <taxon>Marinactinospora</taxon>
    </lineage>
</organism>
<keyword evidence="11" id="KW-1185">Reference proteome</keyword>
<gene>
    <name evidence="8" type="primary">pepA</name>
    <name evidence="10" type="ORF">ACFQRF_07835</name>
</gene>
<comment type="catalytic activity">
    <reaction evidence="2 8">
        <text>Release of an N-terminal amino acid, preferentially leucine, but not glutamic or aspartic acids.</text>
        <dbReference type="EC" id="3.4.11.10"/>
    </reaction>
</comment>
<evidence type="ECO:0000256" key="5">
    <source>
        <dbReference type="ARBA" id="ARBA00022670"/>
    </source>
</evidence>
<dbReference type="Pfam" id="PF02789">
    <property type="entry name" value="Peptidase_M17_N"/>
    <property type="match status" value="1"/>
</dbReference>
<keyword evidence="6 8" id="KW-0378">Hydrolase</keyword>